<proteinExistence type="predicted"/>
<dbReference type="AlphaFoldDB" id="A0A0A9C9R8"/>
<reference evidence="1" key="1">
    <citation type="submission" date="2014-09" db="EMBL/GenBank/DDBJ databases">
        <authorList>
            <person name="Magalhaes I.L.F."/>
            <person name="Oliveira U."/>
            <person name="Santos F.R."/>
            <person name="Vidigal T.H.D.A."/>
            <person name="Brescovit A.D."/>
            <person name="Santos A.J."/>
        </authorList>
    </citation>
    <scope>NUCLEOTIDE SEQUENCE</scope>
    <source>
        <tissue evidence="1">Shoot tissue taken approximately 20 cm above the soil surface</tissue>
    </source>
</reference>
<protein>
    <submittedName>
        <fullName evidence="1">Uncharacterized protein</fullName>
    </submittedName>
</protein>
<accession>A0A0A9C9R8</accession>
<sequence length="58" mass="6596">MMGDRYYTEFAEQLNNVAHLEAPDFATLLTVMNNAGYDEAADDGHYDVEKVLLKLEGW</sequence>
<dbReference type="EMBL" id="GBRH01225564">
    <property type="protein sequence ID" value="JAD72331.1"/>
    <property type="molecule type" value="Transcribed_RNA"/>
</dbReference>
<name>A0A0A9C9R8_ARUDO</name>
<reference evidence="1" key="2">
    <citation type="journal article" date="2015" name="Data Brief">
        <title>Shoot transcriptome of the giant reed, Arundo donax.</title>
        <authorList>
            <person name="Barrero R.A."/>
            <person name="Guerrero F.D."/>
            <person name="Moolhuijzen P."/>
            <person name="Goolsby J.A."/>
            <person name="Tidwell J."/>
            <person name="Bellgard S.E."/>
            <person name="Bellgard M.I."/>
        </authorList>
    </citation>
    <scope>NUCLEOTIDE SEQUENCE</scope>
    <source>
        <tissue evidence="1">Shoot tissue taken approximately 20 cm above the soil surface</tissue>
    </source>
</reference>
<evidence type="ECO:0000313" key="1">
    <source>
        <dbReference type="EMBL" id="JAD72331.1"/>
    </source>
</evidence>
<organism evidence="1">
    <name type="scientific">Arundo donax</name>
    <name type="common">Giant reed</name>
    <name type="synonym">Donax arundinaceus</name>
    <dbReference type="NCBI Taxonomy" id="35708"/>
    <lineage>
        <taxon>Eukaryota</taxon>
        <taxon>Viridiplantae</taxon>
        <taxon>Streptophyta</taxon>
        <taxon>Embryophyta</taxon>
        <taxon>Tracheophyta</taxon>
        <taxon>Spermatophyta</taxon>
        <taxon>Magnoliopsida</taxon>
        <taxon>Liliopsida</taxon>
        <taxon>Poales</taxon>
        <taxon>Poaceae</taxon>
        <taxon>PACMAD clade</taxon>
        <taxon>Arundinoideae</taxon>
        <taxon>Arundineae</taxon>
        <taxon>Arundo</taxon>
    </lineage>
</organism>